<evidence type="ECO:0000313" key="2">
    <source>
        <dbReference type="Proteomes" id="UP000583387"/>
    </source>
</evidence>
<dbReference type="AlphaFoldDB" id="A0A7U7I9T1"/>
<dbReference type="Proteomes" id="UP000583387">
    <property type="component" value="Unassembled WGS sequence"/>
</dbReference>
<evidence type="ECO:0000313" key="1">
    <source>
        <dbReference type="EMBL" id="CAD5107247.1"/>
    </source>
</evidence>
<accession>A0A7U7I9T1</accession>
<organism evidence="1 2">
    <name type="scientific">Zestomonas carbonaria</name>
    <dbReference type="NCBI Taxonomy" id="2762745"/>
    <lineage>
        <taxon>Bacteria</taxon>
        <taxon>Pseudomonadati</taxon>
        <taxon>Pseudomonadota</taxon>
        <taxon>Gammaproteobacteria</taxon>
        <taxon>Pseudomonadales</taxon>
        <taxon>Pseudomonadaceae</taxon>
        <taxon>Zestomonas</taxon>
    </lineage>
</organism>
<sequence length="949" mass="101322">MHNKWRQNVGAGSKPQTIGFRYYMDIQFGIGKAMDGLLAIRASGKTAWQGNVTSNQTITINAPDLFGGDKGEGGIQGTLDVMFGEEDQPVNSRLAAALGGLVPAFRGFAGGFFSGMVSAMNPYPKPWELLRWRALKGWDGAPWYPETCLISLAGGQIRAMNPAHIIYETYTNREWGRGLDRGMMDDTAFRAAALKLYNEGFGLCLEYKRSASLAEFRDLVCNHIGAHVGPDRRTGLITLELIRDDYNPDDLPLFDEDSGLLSIEEDESSSALIAPSQLYVEYDDAIDGQTRRARAVNMAIAQAQRGQAVEVVSYPGLPTAELAGRVVARDMRVKGSNLRKFKVRLDRRGWSIGPAKAFRVRSLKRGIETIVLRAGRIEDGTLSNGSITITALQDVFGLPASSFIPVPPNGYVPPDRTPQPILMRRLIEVPYRELAGRIDPANLALVPASSAWMAAVAVWPTSLSFSYNLATRLGGSGDFIERGAGDWCPTAQLVGALSISATSATLTGGIDLDRVTLGQAALLDDEIVRVDAIDLVTGAITLGRGCADTVPVAHAAGARVWFYDGFEGVDDTEYSSGLSVQARLLTNTSMGQLNPNLAGTDTLALVGRQGRPYPPGRLLVNGASYPAEVAGEVTVSCAHRDRLQQADQLIDTTIGNIGPEAGVQYRFRFYSGNDLKRTIMQAGNSYTYPFALELSDGGPFVPLRVVVDAVRSDVFSLQAHDISVGRGLDYAMFRAAGDEVSNTLSLTLTIPVGVQPGDLLVAFVCRRDAWESVPAGWTLAGSGGTWSAAQGYTDSMDVYTRIAEPGDAGSTVTWALVSNPVNGATYGHVMAFFHGQGDTLEVKALGKTEIPYTTGAVSAWPCAPVTTTAANQAIIVAQKHLLGTATDQTLVAPTGYITTTGTAGAPSRRLAVGYRSFLEAGFTASGNFVRSAALANDSVTSISLVIGSA</sequence>
<gene>
    <name evidence="1" type="ORF">PSEWESI4_01518</name>
</gene>
<evidence type="ECO:0008006" key="3">
    <source>
        <dbReference type="Google" id="ProtNLM"/>
    </source>
</evidence>
<dbReference type="EMBL" id="CAJFCI010000031">
    <property type="protein sequence ID" value="CAD5107247.1"/>
    <property type="molecule type" value="Genomic_DNA"/>
</dbReference>
<name>A0A7U7I9T1_9GAMM</name>
<reference evidence="1 2" key="1">
    <citation type="submission" date="2020-08" db="EMBL/GenBank/DDBJ databases">
        <authorList>
            <person name="Criscuolo A."/>
        </authorList>
    </citation>
    <scope>NUCLEOTIDE SEQUENCE [LARGE SCALE GENOMIC DNA]</scope>
    <source>
        <strain evidence="1">CIP111764</strain>
    </source>
</reference>
<protein>
    <recommendedName>
        <fullName evidence="3">Tip attachment protein J domain-containing protein</fullName>
    </recommendedName>
</protein>
<comment type="caution">
    <text evidence="1">The sequence shown here is derived from an EMBL/GenBank/DDBJ whole genome shotgun (WGS) entry which is preliminary data.</text>
</comment>
<proteinExistence type="predicted"/>
<keyword evidence="2" id="KW-1185">Reference proteome</keyword>